<dbReference type="SUPFAM" id="SSF103473">
    <property type="entry name" value="MFS general substrate transporter"/>
    <property type="match status" value="1"/>
</dbReference>
<protein>
    <recommendedName>
        <fullName evidence="3">Major facilitator superfamily (MFS) profile domain-containing protein</fullName>
    </recommendedName>
</protein>
<dbReference type="InterPro" id="IPR036259">
    <property type="entry name" value="MFS_trans_sf"/>
</dbReference>
<feature type="transmembrane region" description="Helical" evidence="1">
    <location>
        <begin position="81"/>
        <end position="104"/>
    </location>
</feature>
<dbReference type="Gene3D" id="1.20.1250.20">
    <property type="entry name" value="MFS general substrate transporter like domains"/>
    <property type="match status" value="1"/>
</dbReference>
<evidence type="ECO:0000256" key="1">
    <source>
        <dbReference type="SAM" id="Phobius"/>
    </source>
</evidence>
<dbReference type="AlphaFoldDB" id="A0A6J4JMD2"/>
<feature type="transmembrane region" description="Helical" evidence="1">
    <location>
        <begin position="116"/>
        <end position="141"/>
    </location>
</feature>
<evidence type="ECO:0000313" key="2">
    <source>
        <dbReference type="EMBL" id="CAA9282208.1"/>
    </source>
</evidence>
<sequence length="194" mass="20370">AFFSTGQFEIDLLGGPLALNSDLLSLRSSLGAAALLMGVVLAGRLLHRKRPPLLIIVALAIALIGKYGFTKYGYAMSATEVIWPQVVSGFGLGLLATPLAVAAYETLAVSQTKDASSLFVLSTQLGSALGIAVLGITLVYLQGLEAGNLGVTSVTSPLLRPFINVFWLEFIGTAVFIPVALLLRPRKANGTELK</sequence>
<keyword evidence="1" id="KW-1133">Transmembrane helix</keyword>
<keyword evidence="1" id="KW-0812">Transmembrane</keyword>
<keyword evidence="1" id="KW-0472">Membrane</keyword>
<proteinExistence type="predicted"/>
<organism evidence="2">
    <name type="scientific">uncultured Chloroflexia bacterium</name>
    <dbReference type="NCBI Taxonomy" id="1672391"/>
    <lineage>
        <taxon>Bacteria</taxon>
        <taxon>Bacillati</taxon>
        <taxon>Chloroflexota</taxon>
        <taxon>Chloroflexia</taxon>
        <taxon>environmental samples</taxon>
    </lineage>
</organism>
<reference evidence="2" key="1">
    <citation type="submission" date="2020-02" db="EMBL/GenBank/DDBJ databases">
        <authorList>
            <person name="Meier V. D."/>
        </authorList>
    </citation>
    <scope>NUCLEOTIDE SEQUENCE</scope>
    <source>
        <strain evidence="2">AVDCRST_MAG93</strain>
    </source>
</reference>
<name>A0A6J4JMD2_9CHLR</name>
<dbReference type="EMBL" id="CADCTR010001116">
    <property type="protein sequence ID" value="CAA9282208.1"/>
    <property type="molecule type" value="Genomic_DNA"/>
</dbReference>
<feature type="transmembrane region" description="Helical" evidence="1">
    <location>
        <begin position="26"/>
        <end position="46"/>
    </location>
</feature>
<gene>
    <name evidence="2" type="ORF">AVDCRST_MAG93-3270</name>
</gene>
<accession>A0A6J4JMD2</accession>
<feature type="transmembrane region" description="Helical" evidence="1">
    <location>
        <begin position="53"/>
        <end position="69"/>
    </location>
</feature>
<feature type="transmembrane region" description="Helical" evidence="1">
    <location>
        <begin position="161"/>
        <end position="183"/>
    </location>
</feature>
<evidence type="ECO:0008006" key="3">
    <source>
        <dbReference type="Google" id="ProtNLM"/>
    </source>
</evidence>
<feature type="non-terminal residue" evidence="2">
    <location>
        <position position="1"/>
    </location>
</feature>